<feature type="compositionally biased region" description="Low complexity" evidence="1">
    <location>
        <begin position="177"/>
        <end position="187"/>
    </location>
</feature>
<organism evidence="2 3">
    <name type="scientific">Mytilus coruscus</name>
    <name type="common">Sea mussel</name>
    <dbReference type="NCBI Taxonomy" id="42192"/>
    <lineage>
        <taxon>Eukaryota</taxon>
        <taxon>Metazoa</taxon>
        <taxon>Spiralia</taxon>
        <taxon>Lophotrochozoa</taxon>
        <taxon>Mollusca</taxon>
        <taxon>Bivalvia</taxon>
        <taxon>Autobranchia</taxon>
        <taxon>Pteriomorphia</taxon>
        <taxon>Mytilida</taxon>
        <taxon>Mytiloidea</taxon>
        <taxon>Mytilidae</taxon>
        <taxon>Mytilinae</taxon>
        <taxon>Mytilus</taxon>
    </lineage>
</organism>
<accession>A0A6J8DYU9</accession>
<keyword evidence="3" id="KW-1185">Reference proteome</keyword>
<evidence type="ECO:0000313" key="2">
    <source>
        <dbReference type="EMBL" id="CAC5413026.1"/>
    </source>
</evidence>
<protein>
    <submittedName>
        <fullName evidence="2">Uncharacterized protein</fullName>
    </submittedName>
</protein>
<dbReference type="OrthoDB" id="6096133at2759"/>
<dbReference type="Proteomes" id="UP000507470">
    <property type="component" value="Unassembled WGS sequence"/>
</dbReference>
<feature type="compositionally biased region" description="Basic and acidic residues" evidence="1">
    <location>
        <begin position="188"/>
        <end position="199"/>
    </location>
</feature>
<proteinExistence type="predicted"/>
<evidence type="ECO:0000313" key="3">
    <source>
        <dbReference type="Proteomes" id="UP000507470"/>
    </source>
</evidence>
<name>A0A6J8DYU9_MYTCO</name>
<sequence>MSTEEENIIPKKRKVIYDEYTNSFYPETYMESLHRQCVYRAKMADVQNRSVEAKYTFIHKKVETEKNIFLMKNDKDVTYHSGNLKDHKAYIKVLENILKEKEHPDFGGKYGRYGLNCSKTDLEPLIQHQRHEMMPEVIRKRQAEMLLSKRKKMEVIDRRMSTSALLERIAKRRAVKPSTPSPTQRTPSPEERRTTDSKTPKLILPPITVTKSREGRLSRQSLSRLSPIDTSQSPCPAVFITENE</sequence>
<dbReference type="AlphaFoldDB" id="A0A6J8DYU9"/>
<reference evidence="2 3" key="1">
    <citation type="submission" date="2020-06" db="EMBL/GenBank/DDBJ databases">
        <authorList>
            <person name="Li R."/>
            <person name="Bekaert M."/>
        </authorList>
    </citation>
    <scope>NUCLEOTIDE SEQUENCE [LARGE SCALE GENOMIC DNA]</scope>
    <source>
        <strain evidence="3">wild</strain>
    </source>
</reference>
<dbReference type="EMBL" id="CACVKT020008119">
    <property type="protein sequence ID" value="CAC5413026.1"/>
    <property type="molecule type" value="Genomic_DNA"/>
</dbReference>
<evidence type="ECO:0000256" key="1">
    <source>
        <dbReference type="SAM" id="MobiDB-lite"/>
    </source>
</evidence>
<gene>
    <name evidence="2" type="ORF">MCOR_45975</name>
</gene>
<feature type="region of interest" description="Disordered" evidence="1">
    <location>
        <begin position="171"/>
        <end position="244"/>
    </location>
</feature>